<name>A0ABU7X1K4_9ACTN</name>
<feature type="compositionally biased region" description="Basic and acidic residues" evidence="1">
    <location>
        <begin position="225"/>
        <end position="259"/>
    </location>
</feature>
<evidence type="ECO:0000256" key="1">
    <source>
        <dbReference type="SAM" id="MobiDB-lite"/>
    </source>
</evidence>
<feature type="region of interest" description="Disordered" evidence="1">
    <location>
        <begin position="218"/>
        <end position="290"/>
    </location>
</feature>
<comment type="caution">
    <text evidence="2">The sequence shown here is derived from an EMBL/GenBank/DDBJ whole genome shotgun (WGS) entry which is preliminary data.</text>
</comment>
<evidence type="ECO:0000313" key="3">
    <source>
        <dbReference type="Proteomes" id="UP001348265"/>
    </source>
</evidence>
<reference evidence="2 3" key="1">
    <citation type="submission" date="2023-08" db="EMBL/GenBank/DDBJ databases">
        <authorList>
            <person name="Sharma P."/>
            <person name="Verma V."/>
            <person name="Mohan M.K."/>
            <person name="Dubey A.K."/>
        </authorList>
    </citation>
    <scope>NUCLEOTIDE SEQUENCE [LARGE SCALE GENOMIC DNA]</scope>
    <source>
        <strain evidence="2 3">ADP4</strain>
    </source>
</reference>
<dbReference type="RefSeq" id="WP_331789001.1">
    <property type="nucleotide sequence ID" value="NZ_JAVFKM010000020.1"/>
</dbReference>
<dbReference type="Proteomes" id="UP001348265">
    <property type="component" value="Unassembled WGS sequence"/>
</dbReference>
<sequence>MVVRAETLPERVSDRGERLARPLDLMQLLGGQRERLQVGTQRLQVDRRPGHILCPSTVGGGVLVREQEFGHRCLLVPGDVVRPAPHGGGQLPPHHRAGEDRPVVAQRDAGYLPLPQLRGRGSGWGGLAGVGRWLGVRAGFCGGRAPDGFEVGPPGGVEAVAGLFAAWSLRLADVQTVGVDRGGHDLVVQVGVAAVAAQDEGEVTAGFGEQVPAVEPAATVHHEHRRGDVDRRQGDVHHRGDPGPDGDGRSASALEERVHQVGTEVQDGARLPRGAQLRERPGLLLGGGGS</sequence>
<protein>
    <submittedName>
        <fullName evidence="2">Uncharacterized protein</fullName>
    </submittedName>
</protein>
<evidence type="ECO:0000313" key="2">
    <source>
        <dbReference type="EMBL" id="MEF3117630.1"/>
    </source>
</evidence>
<gene>
    <name evidence="2" type="ORF">RB636_31115</name>
</gene>
<organism evidence="2 3">
    <name type="scientific">Streptomyces chrestomyceticus</name>
    <dbReference type="NCBI Taxonomy" id="68185"/>
    <lineage>
        <taxon>Bacteria</taxon>
        <taxon>Bacillati</taxon>
        <taxon>Actinomycetota</taxon>
        <taxon>Actinomycetes</taxon>
        <taxon>Kitasatosporales</taxon>
        <taxon>Streptomycetaceae</taxon>
        <taxon>Streptomyces</taxon>
    </lineage>
</organism>
<dbReference type="EMBL" id="JAVFKM010000020">
    <property type="protein sequence ID" value="MEF3117630.1"/>
    <property type="molecule type" value="Genomic_DNA"/>
</dbReference>
<accession>A0ABU7X1K4</accession>
<keyword evidence="3" id="KW-1185">Reference proteome</keyword>
<proteinExistence type="predicted"/>